<sequence>MEESTLGPIAERYGLLEPLGSLCSHPAPPGEGTDLLLLAKQVAGCQKKSGQRLLGTRDVAVGRNPLGEKEGLISEIMSSKVVGRLEQKVGQIEAETAVAVVQESPSFDDCLSS</sequence>
<keyword evidence="2" id="KW-1185">Reference proteome</keyword>
<organism evidence="1 2">
    <name type="scientific">Rhizopus delemar</name>
    <dbReference type="NCBI Taxonomy" id="936053"/>
    <lineage>
        <taxon>Eukaryota</taxon>
        <taxon>Fungi</taxon>
        <taxon>Fungi incertae sedis</taxon>
        <taxon>Mucoromycota</taxon>
        <taxon>Mucoromycotina</taxon>
        <taxon>Mucoromycetes</taxon>
        <taxon>Mucorales</taxon>
        <taxon>Mucorineae</taxon>
        <taxon>Rhizopodaceae</taxon>
        <taxon>Rhizopus</taxon>
    </lineage>
</organism>
<name>A0A9P6YT69_9FUNG</name>
<reference evidence="1 2" key="1">
    <citation type="journal article" date="2020" name="Microb. Genom.">
        <title>Genetic diversity of clinical and environmental Mucorales isolates obtained from an investigation of mucormycosis cases among solid organ transplant recipients.</title>
        <authorList>
            <person name="Nguyen M.H."/>
            <person name="Kaul D."/>
            <person name="Muto C."/>
            <person name="Cheng S.J."/>
            <person name="Richter R.A."/>
            <person name="Bruno V.M."/>
            <person name="Liu G."/>
            <person name="Beyhan S."/>
            <person name="Sundermann A.J."/>
            <person name="Mounaud S."/>
            <person name="Pasculle A.W."/>
            <person name="Nierman W.C."/>
            <person name="Driscoll E."/>
            <person name="Cumbie R."/>
            <person name="Clancy C.J."/>
            <person name="Dupont C.L."/>
        </authorList>
    </citation>
    <scope>NUCLEOTIDE SEQUENCE [LARGE SCALE GENOMIC DNA]</scope>
    <source>
        <strain evidence="1 2">GL24</strain>
    </source>
</reference>
<gene>
    <name evidence="1" type="ORF">G6F50_011332</name>
</gene>
<evidence type="ECO:0000313" key="2">
    <source>
        <dbReference type="Proteomes" id="UP000740926"/>
    </source>
</evidence>
<comment type="caution">
    <text evidence="1">The sequence shown here is derived from an EMBL/GenBank/DDBJ whole genome shotgun (WGS) entry which is preliminary data.</text>
</comment>
<proteinExistence type="predicted"/>
<dbReference type="Proteomes" id="UP000740926">
    <property type="component" value="Unassembled WGS sequence"/>
</dbReference>
<accession>A0A9P6YT69</accession>
<protein>
    <submittedName>
        <fullName evidence="1">Uncharacterized protein</fullName>
    </submittedName>
</protein>
<evidence type="ECO:0000313" key="1">
    <source>
        <dbReference type="EMBL" id="KAG1564122.1"/>
    </source>
</evidence>
<dbReference type="EMBL" id="JAANIU010002842">
    <property type="protein sequence ID" value="KAG1564122.1"/>
    <property type="molecule type" value="Genomic_DNA"/>
</dbReference>
<dbReference type="AlphaFoldDB" id="A0A9P6YT69"/>